<proteinExistence type="predicted"/>
<accession>A0A813HVD1</accession>
<evidence type="ECO:0000256" key="1">
    <source>
        <dbReference type="SAM" id="MobiDB-lite"/>
    </source>
</evidence>
<organism evidence="2 3">
    <name type="scientific">Polarella glacialis</name>
    <name type="common">Dinoflagellate</name>
    <dbReference type="NCBI Taxonomy" id="89957"/>
    <lineage>
        <taxon>Eukaryota</taxon>
        <taxon>Sar</taxon>
        <taxon>Alveolata</taxon>
        <taxon>Dinophyceae</taxon>
        <taxon>Suessiales</taxon>
        <taxon>Suessiaceae</taxon>
        <taxon>Polarella</taxon>
    </lineage>
</organism>
<keyword evidence="3" id="KW-1185">Reference proteome</keyword>
<name>A0A813HVD1_POLGL</name>
<dbReference type="InterPro" id="IPR036691">
    <property type="entry name" value="Endo/exonu/phosph_ase_sf"/>
</dbReference>
<feature type="region of interest" description="Disordered" evidence="1">
    <location>
        <begin position="476"/>
        <end position="504"/>
    </location>
</feature>
<comment type="caution">
    <text evidence="2">The sequence shown here is derived from an EMBL/GenBank/DDBJ whole genome shotgun (WGS) entry which is preliminary data.</text>
</comment>
<gene>
    <name evidence="2" type="ORF">PGLA1383_LOCUS56083</name>
</gene>
<reference evidence="2" key="1">
    <citation type="submission" date="2021-02" db="EMBL/GenBank/DDBJ databases">
        <authorList>
            <person name="Dougan E. K."/>
            <person name="Rhodes N."/>
            <person name="Thang M."/>
            <person name="Chan C."/>
        </authorList>
    </citation>
    <scope>NUCLEOTIDE SEQUENCE</scope>
</reference>
<protein>
    <submittedName>
        <fullName evidence="2">Uncharacterized protein</fullName>
    </submittedName>
</protein>
<dbReference type="Gene3D" id="3.60.10.10">
    <property type="entry name" value="Endonuclease/exonuclease/phosphatase"/>
    <property type="match status" value="1"/>
</dbReference>
<sequence>MYFPPVGSYAAVNVSRRLWAWQENIMAQQPARTLSIILVDANARLGASPLLSPEGYLQVGGYGNETQNTHGRIMREFLQQTNMTAINALHEFAAGPTWHNTRGHSGRIDYILSSVAAAASTVSVKVDHALGFQLLLPNTAALADHSPIIWTFSHPCPHPGQRSSVGQWTREQTSALCSSPALVKALLHSIQEWSNSPTVLDAARSAVEEGNVDSLWDLINDGCAGLVGNSGYFGAMAKFPSSSWDVTRLLTIRWQLRQQMADLLAEGQIDMVHRLQRTLTKVHHELGKAQQLAWLQRQQQLASEMKEAAAKGKWRMAWASARRLAQQSLGPKGRVFHQVPSYMPTAAEWADAMSRSGPDGGCDAHTVWESDVEEFGQCLRLRQAALAPPSPGIYALTQALDNYNIPLEQARVLGDEDLCNTRTALTRRTGGFASPWSLPKDIWRFHFTCAFTCMSEGVGLTSEQVRARCWIGNIPERPPKGKGKGKNAQPENPAKRTKTENPGGTRQLQQLAIATSQLCLQNSKMLRLVFSLGVSTTLVPAHPILERASHVEFVPSDPLLADVHRWAILVTGLAVLEQIPSDVRAVLTQHGQAISSPAELLGQIQLCTIVPTFADPKVFRVQVKVSSELETELNAVLRALAILGGTSKFGPAPRTAAERLVSSCLRSENPVLFEDGAGFKFREVLGAHFRKIVELTEKFSTIDSYLQHDGEVAHKSLSSLTDVHAEAVKSLETQFNESLTSCFFDGHSVVHEVAHYRILYGS</sequence>
<dbReference type="EMBL" id="CAJNNV010032896">
    <property type="protein sequence ID" value="CAE8641456.1"/>
    <property type="molecule type" value="Genomic_DNA"/>
</dbReference>
<dbReference type="Proteomes" id="UP000654075">
    <property type="component" value="Unassembled WGS sequence"/>
</dbReference>
<dbReference type="SUPFAM" id="SSF56219">
    <property type="entry name" value="DNase I-like"/>
    <property type="match status" value="1"/>
</dbReference>
<dbReference type="AlphaFoldDB" id="A0A813HVD1"/>
<evidence type="ECO:0000313" key="2">
    <source>
        <dbReference type="EMBL" id="CAE8641456.1"/>
    </source>
</evidence>
<evidence type="ECO:0000313" key="3">
    <source>
        <dbReference type="Proteomes" id="UP000654075"/>
    </source>
</evidence>